<dbReference type="OrthoDB" id="5189195at2"/>
<reference evidence="2 3" key="1">
    <citation type="submission" date="2018-12" db="EMBL/GenBank/DDBJ databases">
        <title>Glycomyces sp. YIM 121974 draft genome.</title>
        <authorList>
            <person name="Li Q."/>
        </authorList>
    </citation>
    <scope>NUCLEOTIDE SEQUENCE [LARGE SCALE GENOMIC DNA]</scope>
    <source>
        <strain evidence="2 3">YIM 121974</strain>
    </source>
</reference>
<name>A0A426US37_9ACTN</name>
<proteinExistence type="predicted"/>
<feature type="region of interest" description="Disordered" evidence="1">
    <location>
        <begin position="74"/>
        <end position="106"/>
    </location>
</feature>
<keyword evidence="3" id="KW-1185">Reference proteome</keyword>
<dbReference type="Proteomes" id="UP000277256">
    <property type="component" value="Unassembled WGS sequence"/>
</dbReference>
<dbReference type="EMBL" id="RSEB01000008">
    <property type="protein sequence ID" value="RRR96073.1"/>
    <property type="molecule type" value="Genomic_DNA"/>
</dbReference>
<organism evidence="2 3">
    <name type="scientific">Glycomyces terrestris</name>
    <dbReference type="NCBI Taxonomy" id="2493553"/>
    <lineage>
        <taxon>Bacteria</taxon>
        <taxon>Bacillati</taxon>
        <taxon>Actinomycetota</taxon>
        <taxon>Actinomycetes</taxon>
        <taxon>Glycomycetales</taxon>
        <taxon>Glycomycetaceae</taxon>
        <taxon>Glycomyces</taxon>
    </lineage>
</organism>
<comment type="caution">
    <text evidence="2">The sequence shown here is derived from an EMBL/GenBank/DDBJ whole genome shotgun (WGS) entry which is preliminary data.</text>
</comment>
<accession>A0A426US37</accession>
<gene>
    <name evidence="2" type="ORF">EIW28_22685</name>
</gene>
<dbReference type="AlphaFoldDB" id="A0A426US37"/>
<protein>
    <submittedName>
        <fullName evidence="2">Uncharacterized protein</fullName>
    </submittedName>
</protein>
<dbReference type="RefSeq" id="WP_125250000.1">
    <property type="nucleotide sequence ID" value="NZ_RSEB01000008.1"/>
</dbReference>
<evidence type="ECO:0000256" key="1">
    <source>
        <dbReference type="SAM" id="MobiDB-lite"/>
    </source>
</evidence>
<evidence type="ECO:0000313" key="3">
    <source>
        <dbReference type="Proteomes" id="UP000277256"/>
    </source>
</evidence>
<feature type="compositionally biased region" description="Basic and acidic residues" evidence="1">
    <location>
        <begin position="90"/>
        <end position="106"/>
    </location>
</feature>
<sequence>MNVYMEVETVRGGGADLRAIAPGARRASDRVKAPAETAAAGNAGFLTGDAGVRWQAALGEVTAGVERRVAWQGEQVGGSADDMEGADAGVGRDFRRIGQRLSKREG</sequence>
<evidence type="ECO:0000313" key="2">
    <source>
        <dbReference type="EMBL" id="RRR96073.1"/>
    </source>
</evidence>